<dbReference type="Proteomes" id="UP000028534">
    <property type="component" value="Unassembled WGS sequence"/>
</dbReference>
<evidence type="ECO:0000313" key="3">
    <source>
        <dbReference type="EMBL" id="AYO80449.1"/>
    </source>
</evidence>
<evidence type="ECO:0000313" key="8">
    <source>
        <dbReference type="EMBL" id="QNG46457.1"/>
    </source>
</evidence>
<evidence type="ECO:0000313" key="6">
    <source>
        <dbReference type="EMBL" id="QHD70201.1"/>
    </source>
</evidence>
<evidence type="ECO:0000313" key="7">
    <source>
        <dbReference type="EMBL" id="QJR05439.1"/>
    </source>
</evidence>
<evidence type="ECO:0000313" key="5">
    <source>
        <dbReference type="EMBL" id="MDH2130439.1"/>
    </source>
</evidence>
<evidence type="ECO:0000313" key="17">
    <source>
        <dbReference type="Proteomes" id="UP000515377"/>
    </source>
</evidence>
<dbReference type="EMBL" id="JGVR01000024">
    <property type="protein sequence ID" value="KEZ17098.1"/>
    <property type="molecule type" value="Genomic_DNA"/>
</dbReference>
<evidence type="ECO:0000313" key="14">
    <source>
        <dbReference type="Proteomes" id="UP000287401"/>
    </source>
</evidence>
<evidence type="ECO:0000313" key="4">
    <source>
        <dbReference type="EMBL" id="KEZ17098.1"/>
    </source>
</evidence>
<reference evidence="3 13" key="5">
    <citation type="submission" date="2018-10" db="EMBL/GenBank/DDBJ databases">
        <title>Characterization and genome analysis of a novel bacterium Sphingobium yanoikuyae SJTF8 capable of degrading PAHs.</title>
        <authorList>
            <person name="Yin C."/>
            <person name="Xiong W."/>
            <person name="Liang R."/>
        </authorList>
    </citation>
    <scope>NUCLEOTIDE SEQUENCE [LARGE SCALE GENOMIC DNA]</scope>
    <source>
        <strain evidence="3 13">SJTF8</strain>
    </source>
</reference>
<evidence type="ECO:0000313" key="11">
    <source>
        <dbReference type="Proteomes" id="UP000037029"/>
    </source>
</evidence>
<evidence type="ECO:0000313" key="2">
    <source>
        <dbReference type="EMBL" id="ATP21485.1"/>
    </source>
</evidence>
<reference evidence="7 16" key="7">
    <citation type="submission" date="2020-04" db="EMBL/GenBank/DDBJ databases">
        <title>The Whole Genome Analysis of High salt-tolerant Sphingobium yanoikuyae YC-XJ2 with Aryl organophosphorus flame retardants (aryl-OPFRs)-degrading capacity and characteristics of Related phosphotriesterase.</title>
        <authorList>
            <person name="Li X."/>
        </authorList>
    </citation>
    <scope>NUCLEOTIDE SEQUENCE [LARGE SCALE GENOMIC DNA]</scope>
    <source>
        <strain evidence="7 16">YC-XJ2</strain>
    </source>
</reference>
<dbReference type="Proteomes" id="UP000502611">
    <property type="component" value="Chromosome"/>
</dbReference>
<reference evidence="9 14" key="4">
    <citation type="submission" date="2018-07" db="EMBL/GenBank/DDBJ databases">
        <title>Genomic and Epidemiologic Investigation of an Indolent Hospital Outbreak.</title>
        <authorList>
            <person name="Johnson R.C."/>
            <person name="Deming C."/>
            <person name="Conlan S."/>
            <person name="Zellmer C.J."/>
            <person name="Michelin A.V."/>
            <person name="Lee-Lin S."/>
            <person name="Thomas P.J."/>
            <person name="Park M."/>
            <person name="Weingarten R.A."/>
            <person name="Less J."/>
            <person name="Dekker J.P."/>
            <person name="Frank K.M."/>
            <person name="Musser K.A."/>
            <person name="Mcquiston J.R."/>
            <person name="Henderson D.K."/>
            <person name="Lau A.F."/>
            <person name="Palmore T.N."/>
            <person name="Segre J.A."/>
        </authorList>
    </citation>
    <scope>NUCLEOTIDE SEQUENCE [LARGE SCALE GENOMIC DNA]</scope>
    <source>
        <strain evidence="9 14">SK-NIH.Env6_1116</strain>
    </source>
</reference>
<dbReference type="eggNOG" id="COG5570">
    <property type="taxonomic scope" value="Bacteria"/>
</dbReference>
<evidence type="ECO:0000313" key="15">
    <source>
        <dbReference type="Proteomes" id="UP000464086"/>
    </source>
</evidence>
<dbReference type="GeneID" id="57775872"/>
<evidence type="ECO:0000313" key="1">
    <source>
        <dbReference type="EMBL" id="ATI83122.1"/>
    </source>
</evidence>
<dbReference type="RefSeq" id="WP_010337949.1">
    <property type="nucleotide sequence ID" value="NZ_CAIGKD010000003.1"/>
</dbReference>
<dbReference type="EMBL" id="CP023741">
    <property type="protein sequence ID" value="ATI83122.1"/>
    <property type="molecule type" value="Genomic_DNA"/>
</dbReference>
<dbReference type="Proteomes" id="UP000037029">
    <property type="component" value="Chromosome"/>
</dbReference>
<dbReference type="Proteomes" id="UP000287401">
    <property type="component" value="Unassembled WGS sequence"/>
</dbReference>
<reference evidence="2 11" key="2">
    <citation type="submission" date="2017-04" db="EMBL/GenBank/DDBJ databases">
        <title>Characterization, genome and methylation analysis of a phthalic acid esters degrading strain Sphingobium yanoikuyae SHJ.</title>
        <authorList>
            <person name="Feng L."/>
        </authorList>
    </citation>
    <scope>NUCLEOTIDE SEQUENCE [LARGE SCALE GENOMIC DNA]</scope>
    <source>
        <strain evidence="2 11">SHJ</strain>
    </source>
</reference>
<dbReference type="Proteomes" id="UP000464086">
    <property type="component" value="Chromosome"/>
</dbReference>
<dbReference type="EMBL" id="JAOCKX010000004">
    <property type="protein sequence ID" value="MDH2130439.1"/>
    <property type="molecule type" value="Genomic_DNA"/>
</dbReference>
<reference evidence="8 17" key="8">
    <citation type="submission" date="2020-07" db="EMBL/GenBank/DDBJ databases">
        <title>Whole genome sequence of Sphingobium yanoikuyae A3.</title>
        <authorList>
            <person name="Han S.-S."/>
        </authorList>
    </citation>
    <scope>NUCLEOTIDE SEQUENCE [LARGE SCALE GENOMIC DNA]</scope>
    <source>
        <strain evidence="8 17">A3</strain>
    </source>
</reference>
<gene>
    <name evidence="1" type="ORF">A6768_03355</name>
    <name evidence="2" type="ORF">BV87_10670</name>
    <name evidence="4" type="ORF">CP98_03596</name>
    <name evidence="9" type="ORF">DAH51_11410</name>
    <name evidence="3" type="ORF">EBF16_05005</name>
    <name evidence="6" type="ORF">GS397_03255</name>
    <name evidence="8" type="ORF">H3V42_01965</name>
    <name evidence="7" type="ORF">HH800_14275</name>
    <name evidence="5" type="ORF">N5J77_04825</name>
</gene>
<dbReference type="EMBL" id="CP053021">
    <property type="protein sequence ID" value="QJR05439.1"/>
    <property type="molecule type" value="Genomic_DNA"/>
</dbReference>
<sequence length="52" mass="5810">MENSHVSALSAKHAGLEARIKAESSRPMPDDILVASLKKQKLRVKEEMQGRH</sequence>
<evidence type="ECO:0000313" key="13">
    <source>
        <dbReference type="Proteomes" id="UP000280708"/>
    </source>
</evidence>
<dbReference type="EMBL" id="CP020925">
    <property type="protein sequence ID" value="ATP21485.1"/>
    <property type="molecule type" value="Genomic_DNA"/>
</dbReference>
<dbReference type="EMBL" id="CP033230">
    <property type="protein sequence ID" value="AYO80449.1"/>
    <property type="molecule type" value="Genomic_DNA"/>
</dbReference>
<evidence type="ECO:0000313" key="12">
    <source>
        <dbReference type="Proteomes" id="UP000219422"/>
    </source>
</evidence>
<evidence type="ECO:0000313" key="9">
    <source>
        <dbReference type="EMBL" id="RSU57050.1"/>
    </source>
</evidence>
<dbReference type="AlphaFoldDB" id="A0A084EGK6"/>
<dbReference type="EMBL" id="CP060122">
    <property type="protein sequence ID" value="QNG46457.1"/>
    <property type="molecule type" value="Genomic_DNA"/>
</dbReference>
<dbReference type="Proteomes" id="UP000219422">
    <property type="component" value="Chromosome"/>
</dbReference>
<reference evidence="4 10" key="1">
    <citation type="submission" date="2014-03" db="EMBL/GenBank/DDBJ databases">
        <title>Genome sequence of Sphingobium yanoikuyae B1.</title>
        <authorList>
            <person name="Gan H.M."/>
            <person name="Gan H.Y."/>
            <person name="Savka M.A."/>
        </authorList>
    </citation>
    <scope>NUCLEOTIDE SEQUENCE [LARGE SCALE GENOMIC DNA]</scope>
    <source>
        <strain evidence="4 10">B1</strain>
    </source>
</reference>
<dbReference type="Pfam" id="PF04325">
    <property type="entry name" value="DUF465"/>
    <property type="match status" value="1"/>
</dbReference>
<dbReference type="EMBL" id="CP047218">
    <property type="protein sequence ID" value="QHD70201.1"/>
    <property type="molecule type" value="Genomic_DNA"/>
</dbReference>
<dbReference type="Proteomes" id="UP000280708">
    <property type="component" value="Chromosome"/>
</dbReference>
<reference evidence="5" key="9">
    <citation type="submission" date="2022-09" db="EMBL/GenBank/DDBJ databases">
        <title>Intensive care unit water sources are persistently colonized with multi-drug resistant bacteria and are the site of extensive horizontal gene transfer of antibiotic resistance genes.</title>
        <authorList>
            <person name="Diorio-Toth L."/>
        </authorList>
    </citation>
    <scope>NUCLEOTIDE SEQUENCE</scope>
    <source>
        <strain evidence="5">GD03659</strain>
    </source>
</reference>
<evidence type="ECO:0000313" key="16">
    <source>
        <dbReference type="Proteomes" id="UP000502611"/>
    </source>
</evidence>
<dbReference type="Proteomes" id="UP000515377">
    <property type="component" value="Chromosome"/>
</dbReference>
<dbReference type="OrthoDB" id="7392037at2"/>
<dbReference type="Proteomes" id="UP001162318">
    <property type="component" value="Unassembled WGS sequence"/>
</dbReference>
<reference evidence="1 12" key="3">
    <citation type="submission" date="2017-10" db="EMBL/GenBank/DDBJ databases">
        <title>Sphingobium yanoikuyae S72.</title>
        <authorList>
            <person name="Sanchez E."/>
            <person name="Bustos P."/>
            <person name="Mendoza P."/>
            <person name="Guo X."/>
            <person name="Mendoza A."/>
        </authorList>
    </citation>
    <scope>NUCLEOTIDE SEQUENCE [LARGE SCALE GENOMIC DNA]</scope>
    <source>
        <strain evidence="1 12">S72</strain>
    </source>
</reference>
<dbReference type="InterPro" id="IPR038444">
    <property type="entry name" value="DUF465_sf"/>
</dbReference>
<reference evidence="6 15" key="6">
    <citation type="submission" date="2019-12" db="EMBL/GenBank/DDBJ databases">
        <title>Functional and genomic insights into the Sphingobium yanoikuyae YC-JY1, a bacterium efficiently degrading bisphenol A.</title>
        <authorList>
            <person name="Jia Y."/>
            <person name="Li X."/>
            <person name="Wang J."/>
            <person name="Eltoukhy A."/>
            <person name="Lamraoui I."/>
            <person name="Yan Y."/>
        </authorList>
    </citation>
    <scope>NUCLEOTIDE SEQUENCE [LARGE SCALE GENOMIC DNA]</scope>
    <source>
        <strain evidence="6 15">YC-JY1</strain>
    </source>
</reference>
<protein>
    <submittedName>
        <fullName evidence="1">DUF465 domain-containing protein</fullName>
    </submittedName>
    <submittedName>
        <fullName evidence="4">Putative small protein</fullName>
    </submittedName>
    <submittedName>
        <fullName evidence="5">YdcH family protein</fullName>
    </submittedName>
</protein>
<dbReference type="EMBL" id="QRAL01000010">
    <property type="protein sequence ID" value="RSU57050.1"/>
    <property type="molecule type" value="Genomic_DNA"/>
</dbReference>
<evidence type="ECO:0000313" key="10">
    <source>
        <dbReference type="Proteomes" id="UP000028534"/>
    </source>
</evidence>
<name>A0A084EGK6_SPHYA</name>
<dbReference type="KEGG" id="sya:A6768_03355"/>
<dbReference type="PATRIC" id="fig|13690.10.peg.3683"/>
<proteinExistence type="predicted"/>
<dbReference type="Gene3D" id="6.10.280.50">
    <property type="match status" value="1"/>
</dbReference>
<accession>A0A084EGK6</accession>
<dbReference type="InterPro" id="IPR007420">
    <property type="entry name" value="DUF465"/>
</dbReference>
<dbReference type="STRING" id="13690.AX777_03285"/>
<organism evidence="4 10">
    <name type="scientific">Sphingobium yanoikuyae</name>
    <name type="common">Sphingomonas yanoikuyae</name>
    <dbReference type="NCBI Taxonomy" id="13690"/>
    <lineage>
        <taxon>Bacteria</taxon>
        <taxon>Pseudomonadati</taxon>
        <taxon>Pseudomonadota</taxon>
        <taxon>Alphaproteobacteria</taxon>
        <taxon>Sphingomonadales</taxon>
        <taxon>Sphingomonadaceae</taxon>
        <taxon>Sphingobium</taxon>
    </lineage>
</organism>